<dbReference type="HOGENOM" id="CLU_3270763_0_0_6"/>
<dbReference type="Proteomes" id="UP000032266">
    <property type="component" value="Chromosome"/>
</dbReference>
<gene>
    <name evidence="1" type="ORF">YC6258_01143</name>
</gene>
<name>A0A0C5VG76_9GAMM</name>
<evidence type="ECO:0000313" key="2">
    <source>
        <dbReference type="Proteomes" id="UP000032266"/>
    </source>
</evidence>
<dbReference type="EMBL" id="CP007142">
    <property type="protein sequence ID" value="AJQ93191.1"/>
    <property type="molecule type" value="Genomic_DNA"/>
</dbReference>
<proteinExistence type="predicted"/>
<accession>A0A0C5VG76</accession>
<reference evidence="1 2" key="1">
    <citation type="submission" date="2014-01" db="EMBL/GenBank/DDBJ databases">
        <title>Full genme sequencing of cellulolytic bacterium Gynuella sunshinyii YC6258T gen. nov., sp. nov.</title>
        <authorList>
            <person name="Khan H."/>
            <person name="Chung E.J."/>
            <person name="Chung Y.R."/>
        </authorList>
    </citation>
    <scope>NUCLEOTIDE SEQUENCE [LARGE SCALE GENOMIC DNA]</scope>
    <source>
        <strain evidence="1 2">YC6258</strain>
    </source>
</reference>
<organism evidence="1 2">
    <name type="scientific">Gynuella sunshinyii YC6258</name>
    <dbReference type="NCBI Taxonomy" id="1445510"/>
    <lineage>
        <taxon>Bacteria</taxon>
        <taxon>Pseudomonadati</taxon>
        <taxon>Pseudomonadota</taxon>
        <taxon>Gammaproteobacteria</taxon>
        <taxon>Oceanospirillales</taxon>
        <taxon>Saccharospirillaceae</taxon>
        <taxon>Gynuella</taxon>
    </lineage>
</organism>
<protein>
    <submittedName>
        <fullName evidence="1">Uncharacterized protein</fullName>
    </submittedName>
</protein>
<dbReference type="KEGG" id="gsn:YC6258_01143"/>
<keyword evidence="2" id="KW-1185">Reference proteome</keyword>
<dbReference type="AlphaFoldDB" id="A0A0C5VG76"/>
<evidence type="ECO:0000313" key="1">
    <source>
        <dbReference type="EMBL" id="AJQ93191.1"/>
    </source>
</evidence>
<sequence>MAAISLLAASRLLYCDYGVVASDSWCYTRLTHPTVLFFVFG</sequence>